<protein>
    <recommendedName>
        <fullName evidence="2">G-patch domain-containing protein</fullName>
    </recommendedName>
</protein>
<feature type="compositionally biased region" description="Low complexity" evidence="1">
    <location>
        <begin position="58"/>
        <end position="69"/>
    </location>
</feature>
<dbReference type="SMART" id="SM00443">
    <property type="entry name" value="G_patch"/>
    <property type="match status" value="1"/>
</dbReference>
<dbReference type="InterPro" id="IPR002110">
    <property type="entry name" value="Ankyrin_rpt"/>
</dbReference>
<proteinExistence type="predicted"/>
<evidence type="ECO:0000259" key="2">
    <source>
        <dbReference type="PROSITE" id="PS50174"/>
    </source>
</evidence>
<dbReference type="SUPFAM" id="SSF48403">
    <property type="entry name" value="Ankyrin repeat"/>
    <property type="match status" value="1"/>
</dbReference>
<name>A0A3Q3W7F7_MOLML</name>
<reference evidence="3" key="2">
    <citation type="submission" date="2025-09" db="UniProtKB">
        <authorList>
            <consortium name="Ensembl"/>
        </authorList>
    </citation>
    <scope>IDENTIFICATION</scope>
</reference>
<evidence type="ECO:0000313" key="4">
    <source>
        <dbReference type="Proteomes" id="UP000261620"/>
    </source>
</evidence>
<sequence length="356" mass="39892">QYCPLSVIMATLGFTPASGHDRFSIETAQQSSSTITRTLSGEEARKFYENLMTDNEVQNVSSSAVSQNKQRSRRRRRAVRAAGMQQGRTDSVAQRRIGDEGEGHQRGEPSGSERSIELLGLRLLRCAQEGDISGLKDLLSKGVDINFQDTFFWTAMMCASWSGQPAAVRLLLHRGAAWVGVVDTQGRDARDLALEGITTQFLFRMSHLCVQLKLSSSLSTFPKLDTRILSAHLSSTLHQFNLRRPPPTPYYCLPPSSNSYKMMVRCGWKPGTGLGPEGVGREQPVSTVLKRDHKGLGYGQITRAKVTHFQARDHDAVKAPLKGREGRAVKGHRKEERRKEQKDKNWERDFRASFYL</sequence>
<evidence type="ECO:0000313" key="3">
    <source>
        <dbReference type="Ensembl" id="ENSMMOP00000004529.1"/>
    </source>
</evidence>
<feature type="region of interest" description="Disordered" evidence="1">
    <location>
        <begin position="58"/>
        <end position="113"/>
    </location>
</feature>
<dbReference type="PANTHER" id="PTHR20923:SF1">
    <property type="entry name" value="G PATCH DOMAIN AND ANKYRIN REPEAT-CONTAINING PROTEIN 1"/>
    <property type="match status" value="1"/>
</dbReference>
<dbReference type="PROSITE" id="PS50174">
    <property type="entry name" value="G_PATCH"/>
    <property type="match status" value="1"/>
</dbReference>
<dbReference type="Pfam" id="PF01585">
    <property type="entry name" value="G-patch"/>
    <property type="match status" value="1"/>
</dbReference>
<dbReference type="InterPro" id="IPR000467">
    <property type="entry name" value="G_patch_dom"/>
</dbReference>
<feature type="compositionally biased region" description="Basic residues" evidence="1">
    <location>
        <begin position="70"/>
        <end position="79"/>
    </location>
</feature>
<dbReference type="Gene3D" id="1.25.40.20">
    <property type="entry name" value="Ankyrin repeat-containing domain"/>
    <property type="match status" value="1"/>
</dbReference>
<feature type="domain" description="G-patch" evidence="2">
    <location>
        <begin position="255"/>
        <end position="301"/>
    </location>
</feature>
<dbReference type="Pfam" id="PF13637">
    <property type="entry name" value="Ank_4"/>
    <property type="match status" value="1"/>
</dbReference>
<keyword evidence="4" id="KW-1185">Reference proteome</keyword>
<dbReference type="InterPro" id="IPR039146">
    <property type="entry name" value="GPANK1"/>
</dbReference>
<accession>A0A3Q3W7F7</accession>
<feature type="compositionally biased region" description="Basic and acidic residues" evidence="1">
    <location>
        <begin position="96"/>
        <end position="107"/>
    </location>
</feature>
<evidence type="ECO:0000256" key="1">
    <source>
        <dbReference type="SAM" id="MobiDB-lite"/>
    </source>
</evidence>
<dbReference type="GO" id="GO:0003676">
    <property type="term" value="F:nucleic acid binding"/>
    <property type="evidence" value="ECO:0007669"/>
    <property type="project" value="InterPro"/>
</dbReference>
<dbReference type="PANTHER" id="PTHR20923">
    <property type="entry name" value="BAT4 PROTEIN-RELATED"/>
    <property type="match status" value="1"/>
</dbReference>
<feature type="region of interest" description="Disordered" evidence="1">
    <location>
        <begin position="321"/>
        <end position="344"/>
    </location>
</feature>
<dbReference type="InterPro" id="IPR036770">
    <property type="entry name" value="Ankyrin_rpt-contain_sf"/>
</dbReference>
<dbReference type="Proteomes" id="UP000261620">
    <property type="component" value="Unplaced"/>
</dbReference>
<dbReference type="STRING" id="94237.ENSMMOP00000004529"/>
<dbReference type="Ensembl" id="ENSMMOT00000004611.1">
    <property type="protein sequence ID" value="ENSMMOP00000004529.1"/>
    <property type="gene ID" value="ENSMMOG00000003606.1"/>
</dbReference>
<reference evidence="3" key="1">
    <citation type="submission" date="2025-08" db="UniProtKB">
        <authorList>
            <consortium name="Ensembl"/>
        </authorList>
    </citation>
    <scope>IDENTIFICATION</scope>
</reference>
<dbReference type="AlphaFoldDB" id="A0A3Q3W7F7"/>
<organism evidence="3 4">
    <name type="scientific">Mola mola</name>
    <name type="common">Ocean sunfish</name>
    <name type="synonym">Tetraodon mola</name>
    <dbReference type="NCBI Taxonomy" id="94237"/>
    <lineage>
        <taxon>Eukaryota</taxon>
        <taxon>Metazoa</taxon>
        <taxon>Chordata</taxon>
        <taxon>Craniata</taxon>
        <taxon>Vertebrata</taxon>
        <taxon>Euteleostomi</taxon>
        <taxon>Actinopterygii</taxon>
        <taxon>Neopterygii</taxon>
        <taxon>Teleostei</taxon>
        <taxon>Neoteleostei</taxon>
        <taxon>Acanthomorphata</taxon>
        <taxon>Eupercaria</taxon>
        <taxon>Tetraodontiformes</taxon>
        <taxon>Molidae</taxon>
        <taxon>Mola</taxon>
    </lineage>
</organism>